<sequence length="151" mass="15556">MPIYLARRDTDHHVQELEAPAVIDAAGRAASDSAHLAWPATAAAATAELAELARDLADADVTVQWHSDGLVLPDLASGPGDTAGIRVHTTRRAPHALYVITATDLVPLTHAAGALAYLRPLIDAAARSCDGCGAEPGEPCLPNCLPGPSTT</sequence>
<dbReference type="Proteomes" id="UP001377168">
    <property type="component" value="Unassembled WGS sequence"/>
</dbReference>
<keyword evidence="2" id="KW-1185">Reference proteome</keyword>
<organism evidence="1 2">
    <name type="scientific">Streptomyces achmelvichensis</name>
    <dbReference type="NCBI Taxonomy" id="3134111"/>
    <lineage>
        <taxon>Bacteria</taxon>
        <taxon>Bacillati</taxon>
        <taxon>Actinomycetota</taxon>
        <taxon>Actinomycetes</taxon>
        <taxon>Kitasatosporales</taxon>
        <taxon>Streptomycetaceae</taxon>
        <taxon>Streptomyces</taxon>
    </lineage>
</organism>
<dbReference type="EMBL" id="JBBKAJ010000034">
    <property type="protein sequence ID" value="MEJ8639937.1"/>
    <property type="molecule type" value="Genomic_DNA"/>
</dbReference>
<gene>
    <name evidence="1" type="ORF">WKI67_42265</name>
</gene>
<reference evidence="1" key="1">
    <citation type="submission" date="2024-03" db="EMBL/GenBank/DDBJ databases">
        <title>Novel Streptomyces species of biotechnological and ecological value are a feature of Machair soil.</title>
        <authorList>
            <person name="Prole J.R."/>
            <person name="Goodfellow M."/>
            <person name="Allenby N."/>
            <person name="Ward A.C."/>
        </authorList>
    </citation>
    <scope>NUCLEOTIDE SEQUENCE</scope>
    <source>
        <strain evidence="1">MS2.AVA.5</strain>
    </source>
</reference>
<comment type="caution">
    <text evidence="1">The sequence shown here is derived from an EMBL/GenBank/DDBJ whole genome shotgun (WGS) entry which is preliminary data.</text>
</comment>
<name>A0ACC6Q886_9ACTN</name>
<evidence type="ECO:0000313" key="2">
    <source>
        <dbReference type="Proteomes" id="UP001377168"/>
    </source>
</evidence>
<protein>
    <submittedName>
        <fullName evidence="1">Uncharacterized protein</fullName>
    </submittedName>
</protein>
<proteinExistence type="predicted"/>
<accession>A0ACC6Q886</accession>
<evidence type="ECO:0000313" key="1">
    <source>
        <dbReference type="EMBL" id="MEJ8639937.1"/>
    </source>
</evidence>